<name>A0A3N4HZ43_ASCIM</name>
<dbReference type="AlphaFoldDB" id="A0A3N4HZ43"/>
<dbReference type="Proteomes" id="UP000275078">
    <property type="component" value="Unassembled WGS sequence"/>
</dbReference>
<protein>
    <submittedName>
        <fullName evidence="1">Uncharacterized protein</fullName>
    </submittedName>
</protein>
<evidence type="ECO:0000313" key="2">
    <source>
        <dbReference type="Proteomes" id="UP000275078"/>
    </source>
</evidence>
<keyword evidence="2" id="KW-1185">Reference proteome</keyword>
<sequence length="686" mass="77889">MATSYGVYMMHAGACREAAANLENSTDMSIHPNRQNSKFQYQNHRSAQLLLHSHISIYPELCVGRPTANLICTMTAKDALRAILSRNEKTRSTRATRLNSILNNFFNPVKNWIRFKALSDTSPECDYLAPEIPSTAIKVHSEGPQALRPSDVSTASNSLFLQTLRSCQSSAFDADIPIGLLQDLEPLSIGALYDYILSVESLQKADTDILKLHTYSEMGILPSTRLEAGLRSNHSNSPAYKAYQGLYSFWGIVHFALLRLVDKYKLQSNGEYRGADSHAVGILKDFTTSVVRDLLVPILAEADRHFLVIELAHTSVKVEQIELIMLVLERIFGRLRLMLLDGFEMIWREGLSTLPAYYPIDSWFSFERGFLSFLVRLKSSSIGIRIWRHLHCLSTAQIPSENTQVSIAGIERVLKALERVDTGENDGTDMPVLTTRMLVDYITSIDTLENINMELLRPHTIANQGVTFLHLARSRATEESVGGLSGLFEATKRRPSRVEEAFNRFMVMFAIVSFALKSANRVASEEKFSGEELPSLDSHSGEQWFIKHTQVMLSNMVSETYAALKDRSMAGMLRNEQVDLITFALDRLFRKFTYFLLRGLSECYSYPFFNRSKWLFASDIALLSFLIKLRSESIESRILRHIHAEEADGLVLSELFHVYEAVYTEKKTGKLITMEGQEKRWEWQRL</sequence>
<reference evidence="1 2" key="1">
    <citation type="journal article" date="2018" name="Nat. Ecol. Evol.">
        <title>Pezizomycetes genomes reveal the molecular basis of ectomycorrhizal truffle lifestyle.</title>
        <authorList>
            <person name="Murat C."/>
            <person name="Payen T."/>
            <person name="Noel B."/>
            <person name="Kuo A."/>
            <person name="Morin E."/>
            <person name="Chen J."/>
            <person name="Kohler A."/>
            <person name="Krizsan K."/>
            <person name="Balestrini R."/>
            <person name="Da Silva C."/>
            <person name="Montanini B."/>
            <person name="Hainaut M."/>
            <person name="Levati E."/>
            <person name="Barry K.W."/>
            <person name="Belfiori B."/>
            <person name="Cichocki N."/>
            <person name="Clum A."/>
            <person name="Dockter R.B."/>
            <person name="Fauchery L."/>
            <person name="Guy J."/>
            <person name="Iotti M."/>
            <person name="Le Tacon F."/>
            <person name="Lindquist E.A."/>
            <person name="Lipzen A."/>
            <person name="Malagnac F."/>
            <person name="Mello A."/>
            <person name="Molinier V."/>
            <person name="Miyauchi S."/>
            <person name="Poulain J."/>
            <person name="Riccioni C."/>
            <person name="Rubini A."/>
            <person name="Sitrit Y."/>
            <person name="Splivallo R."/>
            <person name="Traeger S."/>
            <person name="Wang M."/>
            <person name="Zifcakova L."/>
            <person name="Wipf D."/>
            <person name="Zambonelli A."/>
            <person name="Paolocci F."/>
            <person name="Nowrousian M."/>
            <person name="Ottonello S."/>
            <person name="Baldrian P."/>
            <person name="Spatafora J.W."/>
            <person name="Henrissat B."/>
            <person name="Nagy L.G."/>
            <person name="Aury J.M."/>
            <person name="Wincker P."/>
            <person name="Grigoriev I.V."/>
            <person name="Bonfante P."/>
            <person name="Martin F.M."/>
        </authorList>
    </citation>
    <scope>NUCLEOTIDE SEQUENCE [LARGE SCALE GENOMIC DNA]</scope>
    <source>
        <strain evidence="1 2">RN42</strain>
    </source>
</reference>
<proteinExistence type="predicted"/>
<evidence type="ECO:0000313" key="1">
    <source>
        <dbReference type="EMBL" id="RPA77211.1"/>
    </source>
</evidence>
<organism evidence="1 2">
    <name type="scientific">Ascobolus immersus RN42</name>
    <dbReference type="NCBI Taxonomy" id="1160509"/>
    <lineage>
        <taxon>Eukaryota</taxon>
        <taxon>Fungi</taxon>
        <taxon>Dikarya</taxon>
        <taxon>Ascomycota</taxon>
        <taxon>Pezizomycotina</taxon>
        <taxon>Pezizomycetes</taxon>
        <taxon>Pezizales</taxon>
        <taxon>Ascobolaceae</taxon>
        <taxon>Ascobolus</taxon>
    </lineage>
</organism>
<accession>A0A3N4HZ43</accession>
<gene>
    <name evidence="1" type="ORF">BJ508DRAFT_173139</name>
</gene>
<dbReference type="EMBL" id="ML119730">
    <property type="protein sequence ID" value="RPA77211.1"/>
    <property type="molecule type" value="Genomic_DNA"/>
</dbReference>